<dbReference type="CDD" id="cd00093">
    <property type="entry name" value="HTH_XRE"/>
    <property type="match status" value="1"/>
</dbReference>
<dbReference type="Pfam" id="PF08667">
    <property type="entry name" value="BetR"/>
    <property type="match status" value="1"/>
</dbReference>
<dbReference type="InParanoid" id="A0A3N1HTR0"/>
<sequence length="78" mass="8329">MPRVAERVAASVRAEMARRKISQATVARHLGMSQPAVYRRLAGVVPFDVNELQAVADLLEVPTSTLLADEPTAAAVTS</sequence>
<proteinExistence type="predicted"/>
<reference evidence="2 3" key="1">
    <citation type="journal article" date="2015" name="Stand. Genomic Sci.">
        <title>Genomic Encyclopedia of Bacterial and Archaeal Type Strains, Phase III: the genomes of soil and plant-associated and newly described type strains.</title>
        <authorList>
            <person name="Whitman W.B."/>
            <person name="Woyke T."/>
            <person name="Klenk H.P."/>
            <person name="Zhou Y."/>
            <person name="Lilburn T.G."/>
            <person name="Beck B.J."/>
            <person name="De Vos P."/>
            <person name="Vandamme P."/>
            <person name="Eisen J.A."/>
            <person name="Garrity G."/>
            <person name="Hugenholtz P."/>
            <person name="Kyrpides N.C."/>
        </authorList>
    </citation>
    <scope>NUCLEOTIDE SEQUENCE [LARGE SCALE GENOMIC DNA]</scope>
    <source>
        <strain evidence="2 3">CECT 7306</strain>
    </source>
</reference>
<organism evidence="2 3">
    <name type="scientific">Pseudokineococcus lusitanus</name>
    <dbReference type="NCBI Taxonomy" id="763993"/>
    <lineage>
        <taxon>Bacteria</taxon>
        <taxon>Bacillati</taxon>
        <taxon>Actinomycetota</taxon>
        <taxon>Actinomycetes</taxon>
        <taxon>Kineosporiales</taxon>
        <taxon>Kineosporiaceae</taxon>
        <taxon>Pseudokineococcus</taxon>
    </lineage>
</organism>
<evidence type="ECO:0000313" key="3">
    <source>
        <dbReference type="Proteomes" id="UP000276232"/>
    </source>
</evidence>
<dbReference type="EMBL" id="RJKN01000001">
    <property type="protein sequence ID" value="ROP45914.1"/>
    <property type="molecule type" value="Genomic_DNA"/>
</dbReference>
<dbReference type="AlphaFoldDB" id="A0A3N1HTR0"/>
<dbReference type="RefSeq" id="WP_123378583.1">
    <property type="nucleotide sequence ID" value="NZ_RJKN01000001.1"/>
</dbReference>
<evidence type="ECO:0000313" key="2">
    <source>
        <dbReference type="EMBL" id="ROP45914.1"/>
    </source>
</evidence>
<dbReference type="SUPFAM" id="SSF47413">
    <property type="entry name" value="lambda repressor-like DNA-binding domains"/>
    <property type="match status" value="1"/>
</dbReference>
<accession>A0A3N1HTR0</accession>
<dbReference type="InterPro" id="IPR010982">
    <property type="entry name" value="Lambda_DNA-bd_dom_sf"/>
</dbReference>
<name>A0A3N1HTR0_9ACTN</name>
<dbReference type="Proteomes" id="UP000276232">
    <property type="component" value="Unassembled WGS sequence"/>
</dbReference>
<dbReference type="PROSITE" id="PS50943">
    <property type="entry name" value="HTH_CROC1"/>
    <property type="match status" value="1"/>
</dbReference>
<dbReference type="GO" id="GO:0003677">
    <property type="term" value="F:DNA binding"/>
    <property type="evidence" value="ECO:0007669"/>
    <property type="project" value="InterPro"/>
</dbReference>
<dbReference type="InterPro" id="IPR001387">
    <property type="entry name" value="Cro/C1-type_HTH"/>
</dbReference>
<keyword evidence="3" id="KW-1185">Reference proteome</keyword>
<gene>
    <name evidence="2" type="ORF">EDC03_0529</name>
</gene>
<protein>
    <submittedName>
        <fullName evidence="2">BetR domain-containing protein</fullName>
    </submittedName>
</protein>
<feature type="domain" description="HTH cro/C1-type" evidence="1">
    <location>
        <begin position="12"/>
        <end position="66"/>
    </location>
</feature>
<comment type="caution">
    <text evidence="2">The sequence shown here is derived from an EMBL/GenBank/DDBJ whole genome shotgun (WGS) entry which is preliminary data.</text>
</comment>
<dbReference type="SMART" id="SM00530">
    <property type="entry name" value="HTH_XRE"/>
    <property type="match status" value="1"/>
</dbReference>
<dbReference type="Gene3D" id="1.10.260.40">
    <property type="entry name" value="lambda repressor-like DNA-binding domains"/>
    <property type="match status" value="1"/>
</dbReference>
<dbReference type="InterPro" id="IPR013975">
    <property type="entry name" value="Tscrpt_reg_BetR_N"/>
</dbReference>
<evidence type="ECO:0000259" key="1">
    <source>
        <dbReference type="PROSITE" id="PS50943"/>
    </source>
</evidence>